<dbReference type="Pfam" id="PF22608">
    <property type="entry name" value="DNAX_ATPase_lid"/>
    <property type="match status" value="1"/>
</dbReference>
<evidence type="ECO:0000256" key="10">
    <source>
        <dbReference type="ARBA" id="ARBA00049244"/>
    </source>
</evidence>
<evidence type="ECO:0000256" key="8">
    <source>
        <dbReference type="ARBA" id="ARBA00022840"/>
    </source>
</evidence>
<evidence type="ECO:0000256" key="6">
    <source>
        <dbReference type="ARBA" id="ARBA00022741"/>
    </source>
</evidence>
<dbReference type="Pfam" id="PF12169">
    <property type="entry name" value="DNA_pol3_gamma3"/>
    <property type="match status" value="1"/>
</dbReference>
<comment type="function">
    <text evidence="11">DNA polymerase III is a complex, multichain enzyme responsible for most of the replicative synthesis in bacteria. This DNA polymerase also exhibits 3' to 5' exonuclease activity.</text>
</comment>
<dbReference type="SMART" id="SM00382">
    <property type="entry name" value="AAA"/>
    <property type="match status" value="1"/>
</dbReference>
<keyword evidence="8 11" id="KW-0067">ATP-binding</keyword>
<comment type="catalytic activity">
    <reaction evidence="10 11">
        <text>DNA(n) + a 2'-deoxyribonucleoside 5'-triphosphate = DNA(n+1) + diphosphate</text>
        <dbReference type="Rhea" id="RHEA:22508"/>
        <dbReference type="Rhea" id="RHEA-COMP:17339"/>
        <dbReference type="Rhea" id="RHEA-COMP:17340"/>
        <dbReference type="ChEBI" id="CHEBI:33019"/>
        <dbReference type="ChEBI" id="CHEBI:61560"/>
        <dbReference type="ChEBI" id="CHEBI:173112"/>
        <dbReference type="EC" id="2.7.7.7"/>
    </reaction>
</comment>
<protein>
    <recommendedName>
        <fullName evidence="11">DNA polymerase III subunit gamma/tau</fullName>
        <ecNumber evidence="11">2.7.7.7</ecNumber>
    </recommendedName>
</protein>
<keyword evidence="6 11" id="KW-0547">Nucleotide-binding</keyword>
<dbReference type="SUPFAM" id="SSF52540">
    <property type="entry name" value="P-loop containing nucleoside triphosphate hydrolases"/>
    <property type="match status" value="1"/>
</dbReference>
<evidence type="ECO:0000256" key="2">
    <source>
        <dbReference type="ARBA" id="ARBA00022679"/>
    </source>
</evidence>
<gene>
    <name evidence="11" type="primary">dnaX</name>
    <name evidence="13" type="ORF">Bandiella_00587</name>
</gene>
<dbReference type="Gene3D" id="3.40.50.300">
    <property type="entry name" value="P-loop containing nucleotide triphosphate hydrolases"/>
    <property type="match status" value="1"/>
</dbReference>
<dbReference type="Pfam" id="PF12362">
    <property type="entry name" value="DUF3646"/>
    <property type="match status" value="1"/>
</dbReference>
<evidence type="ECO:0000313" key="13">
    <source>
        <dbReference type="EMBL" id="WPX96473.1"/>
    </source>
</evidence>
<dbReference type="InterPro" id="IPR022107">
    <property type="entry name" value="DNA_pol_III_gamma/tau_C"/>
</dbReference>
<dbReference type="InterPro" id="IPR027417">
    <property type="entry name" value="P-loop_NTPase"/>
</dbReference>
<evidence type="ECO:0000259" key="12">
    <source>
        <dbReference type="SMART" id="SM00382"/>
    </source>
</evidence>
<evidence type="ECO:0000313" key="14">
    <source>
        <dbReference type="Proteomes" id="UP001327219"/>
    </source>
</evidence>
<dbReference type="Gene3D" id="1.20.272.10">
    <property type="match status" value="1"/>
</dbReference>
<dbReference type="InterPro" id="IPR045085">
    <property type="entry name" value="HLD_clamp_pol_III_gamma_tau"/>
</dbReference>
<feature type="domain" description="AAA+ ATPase" evidence="12">
    <location>
        <begin position="50"/>
        <end position="196"/>
    </location>
</feature>
<keyword evidence="2 11" id="KW-0808">Transferase</keyword>
<dbReference type="InterPro" id="IPR012763">
    <property type="entry name" value="DNA_pol_III_sug/sutau_N"/>
</dbReference>
<evidence type="ECO:0000256" key="4">
    <source>
        <dbReference type="ARBA" id="ARBA00022705"/>
    </source>
</evidence>
<dbReference type="SUPFAM" id="SSF48019">
    <property type="entry name" value="post-AAA+ oligomerization domain-like"/>
    <property type="match status" value="1"/>
</dbReference>
<dbReference type="NCBIfam" id="TIGR02397">
    <property type="entry name" value="dnaX_nterm"/>
    <property type="match status" value="1"/>
</dbReference>
<sequence>MQDQLFGDSGEKKLEYRVLARKYRPRVFKDLIAQEHVVRIIENSIKNNKIHHAYVLTGIRGVGKTTFARILAKALNCAGQGDVNPVIEPCLQCSNCMAIEESRHQDVIEIDAASNTGVGDIREIIENAKYRPIIARYKVYIIDEVHMLSNSAFNALLKTLEEPPEHVKFVLATTEIKKIPLTVISRCQRLDLYRFTLTYLAEHLVKTAKKEGYTLADGAAKLLAKAAQGSARDGLSLLDQAMLVSEGVNIELSSVTNMLGMVSLEYIYDIFNAIIDGDVKKPLGIVKNLYEKGAEPSMILQELIEITHKASLCKIGDMKELILSDYELANCKNLSERLSVVTLSRLWQMFNKSLVEMKSSHNEFYTLEMTIIRIVYANLLISPEDILKDLGKNSDYQPQEEVKKKRDFQTIDDLFAILEEKMEMMLCHTIKHDLFIVEFKMGYMKIDASNSLQYNKQELLKKLKAATGIDWVIESNNLEPGINYGQEEDKRIKAKKDHIKNNSLVKEILKSFPETEISDIRLTNE</sequence>
<accession>A0ABZ0UK28</accession>
<proteinExistence type="inferred from homology"/>
<keyword evidence="9 11" id="KW-0239">DNA-directed DNA polymerase</keyword>
<evidence type="ECO:0000256" key="7">
    <source>
        <dbReference type="ARBA" id="ARBA00022833"/>
    </source>
</evidence>
<reference evidence="13 14" key="1">
    <citation type="submission" date="2022-11" db="EMBL/GenBank/DDBJ databases">
        <title>Host association and intracellularity evolved multiple times independently in the Rickettsiales.</title>
        <authorList>
            <person name="Castelli M."/>
            <person name="Nardi T."/>
            <person name="Gammuto L."/>
            <person name="Bellinzona G."/>
            <person name="Sabaneyeva E."/>
            <person name="Potekhin A."/>
            <person name="Serra V."/>
            <person name="Petroni G."/>
            <person name="Sassera D."/>
        </authorList>
    </citation>
    <scope>NUCLEOTIDE SEQUENCE [LARGE SCALE GENOMIC DNA]</scope>
    <source>
        <strain evidence="13 14">NDG2</strain>
    </source>
</reference>
<dbReference type="Gene3D" id="1.10.8.60">
    <property type="match status" value="1"/>
</dbReference>
<dbReference type="NCBIfam" id="NF004046">
    <property type="entry name" value="PRK05563.1"/>
    <property type="match status" value="1"/>
</dbReference>
<keyword evidence="14" id="KW-1185">Reference proteome</keyword>
<dbReference type="EC" id="2.7.7.7" evidence="11"/>
<name>A0ABZ0UK28_9RICK</name>
<evidence type="ECO:0000256" key="11">
    <source>
        <dbReference type="RuleBase" id="RU364063"/>
    </source>
</evidence>
<evidence type="ECO:0000256" key="5">
    <source>
        <dbReference type="ARBA" id="ARBA00022723"/>
    </source>
</evidence>
<comment type="similarity">
    <text evidence="1 11">Belongs to the DnaX/STICHEL family.</text>
</comment>
<evidence type="ECO:0000256" key="1">
    <source>
        <dbReference type="ARBA" id="ARBA00006360"/>
    </source>
</evidence>
<dbReference type="InterPro" id="IPR050238">
    <property type="entry name" value="DNA_Rep/Repair_Clamp_Loader"/>
</dbReference>
<dbReference type="EMBL" id="CP110820">
    <property type="protein sequence ID" value="WPX96473.1"/>
    <property type="molecule type" value="Genomic_DNA"/>
</dbReference>
<keyword evidence="5" id="KW-0479">Metal-binding</keyword>
<dbReference type="InterPro" id="IPR008921">
    <property type="entry name" value="DNA_pol3_clamp-load_cplx_C"/>
</dbReference>
<dbReference type="InterPro" id="IPR022754">
    <property type="entry name" value="DNA_pol_III_gamma-3"/>
</dbReference>
<comment type="subunit">
    <text evidence="11">DNA polymerase III contains a core (composed of alpha, epsilon and theta chains) that associates with a tau subunit. This core dimerizes to form the POLIII' complex. PolIII' associates with the gamma complex (composed of gamma, delta, delta', psi and chi chains) and with the beta chain to form the complete DNA polymerase III complex.</text>
</comment>
<dbReference type="PANTHER" id="PTHR11669">
    <property type="entry name" value="REPLICATION FACTOR C / DNA POLYMERASE III GAMMA-TAU SUBUNIT"/>
    <property type="match status" value="1"/>
</dbReference>
<dbReference type="CDD" id="cd00009">
    <property type="entry name" value="AAA"/>
    <property type="match status" value="1"/>
</dbReference>
<dbReference type="Proteomes" id="UP001327219">
    <property type="component" value="Chromosome"/>
</dbReference>
<evidence type="ECO:0000256" key="3">
    <source>
        <dbReference type="ARBA" id="ARBA00022695"/>
    </source>
</evidence>
<keyword evidence="4 11" id="KW-0235">DNA replication</keyword>
<evidence type="ECO:0000256" key="9">
    <source>
        <dbReference type="ARBA" id="ARBA00022932"/>
    </source>
</evidence>
<keyword evidence="7" id="KW-0862">Zinc</keyword>
<dbReference type="PANTHER" id="PTHR11669:SF0">
    <property type="entry name" value="PROTEIN STICHEL-LIKE 2"/>
    <property type="match status" value="1"/>
</dbReference>
<dbReference type="Pfam" id="PF13177">
    <property type="entry name" value="DNA_pol3_delta2"/>
    <property type="match status" value="1"/>
</dbReference>
<keyword evidence="3 11" id="KW-0548">Nucleotidyltransferase</keyword>
<organism evidence="13 14">
    <name type="scientific">Candidatus Bandiella euplotis</name>
    <dbReference type="NCBI Taxonomy" id="1664265"/>
    <lineage>
        <taxon>Bacteria</taxon>
        <taxon>Pseudomonadati</taxon>
        <taxon>Pseudomonadota</taxon>
        <taxon>Alphaproteobacteria</taxon>
        <taxon>Rickettsiales</taxon>
        <taxon>Candidatus Midichloriaceae</taxon>
        <taxon>Candidatus Bandiella</taxon>
    </lineage>
</organism>
<dbReference type="InterPro" id="IPR003593">
    <property type="entry name" value="AAA+_ATPase"/>
</dbReference>